<keyword evidence="21" id="KW-1185">Reference proteome</keyword>
<feature type="transmembrane region" description="Helical" evidence="17">
    <location>
        <begin position="1244"/>
        <end position="1267"/>
    </location>
</feature>
<name>A0AAV8ZJL3_9CUCU</name>
<feature type="compositionally biased region" description="Polar residues" evidence="16">
    <location>
        <begin position="194"/>
        <end position="203"/>
    </location>
</feature>
<comment type="catalytic activity">
    <reaction evidence="15">
        <text>cholesterol(in) = cholesterol(out)</text>
        <dbReference type="Rhea" id="RHEA:39747"/>
        <dbReference type="ChEBI" id="CHEBI:16113"/>
    </reaction>
</comment>
<feature type="transmembrane region" description="Helical" evidence="17">
    <location>
        <begin position="1118"/>
        <end position="1135"/>
    </location>
</feature>
<feature type="transmembrane region" description="Helical" evidence="17">
    <location>
        <begin position="767"/>
        <end position="792"/>
    </location>
</feature>
<evidence type="ECO:0000256" key="11">
    <source>
        <dbReference type="ARBA" id="ARBA00023157"/>
    </source>
</evidence>
<keyword evidence="4" id="KW-0153">Cholesterol metabolism</keyword>
<dbReference type="FunFam" id="1.20.1640.10:FF:000010">
    <property type="entry name" value="NPC intracellular cholesterol transporter 1"/>
    <property type="match status" value="1"/>
</dbReference>
<evidence type="ECO:0000313" key="21">
    <source>
        <dbReference type="Proteomes" id="UP001162156"/>
    </source>
</evidence>
<evidence type="ECO:0000256" key="6">
    <source>
        <dbReference type="ARBA" id="ARBA00022729"/>
    </source>
</evidence>
<keyword evidence="6 18" id="KW-0732">Signal</keyword>
<dbReference type="InterPro" id="IPR053956">
    <property type="entry name" value="NPC1_MLD"/>
</dbReference>
<gene>
    <name evidence="20" type="ORF">NQ314_004560</name>
</gene>
<evidence type="ECO:0000256" key="8">
    <source>
        <dbReference type="ARBA" id="ARBA00023055"/>
    </source>
</evidence>
<comment type="subcellular location">
    <subcellularLocation>
        <location evidence="1">Endomembrane system</location>
        <topology evidence="1">Multi-pass membrane protein</topology>
    </subcellularLocation>
</comment>
<feature type="domain" description="SSD" evidence="19">
    <location>
        <begin position="627"/>
        <end position="792"/>
    </location>
</feature>
<dbReference type="InterPro" id="IPR053958">
    <property type="entry name" value="HMGCR/SNAP/NPC1-like_SSD"/>
</dbReference>
<keyword evidence="13" id="KW-0325">Glycoprotein</keyword>
<dbReference type="Pfam" id="PF16414">
    <property type="entry name" value="NPC1_N"/>
    <property type="match status" value="2"/>
</dbReference>
<dbReference type="GO" id="GO:0008203">
    <property type="term" value="P:cholesterol metabolic process"/>
    <property type="evidence" value="ECO:0007669"/>
    <property type="project" value="UniProtKB-KW"/>
</dbReference>
<dbReference type="GO" id="GO:0015485">
    <property type="term" value="F:cholesterol binding"/>
    <property type="evidence" value="ECO:0007669"/>
    <property type="project" value="TreeGrafter"/>
</dbReference>
<keyword evidence="8" id="KW-0445">Lipid transport</keyword>
<evidence type="ECO:0000256" key="15">
    <source>
        <dbReference type="ARBA" id="ARBA00034049"/>
    </source>
</evidence>
<dbReference type="PANTHER" id="PTHR45727:SF2">
    <property type="entry name" value="NPC INTRACELLULAR CHOLESTEROL TRANSPORTER 1"/>
    <property type="match status" value="1"/>
</dbReference>
<dbReference type="GO" id="GO:0042632">
    <property type="term" value="P:cholesterol homeostasis"/>
    <property type="evidence" value="ECO:0007669"/>
    <property type="project" value="TreeGrafter"/>
</dbReference>
<dbReference type="GO" id="GO:0030301">
    <property type="term" value="P:cholesterol transport"/>
    <property type="evidence" value="ECO:0007669"/>
    <property type="project" value="UniProtKB-ARBA"/>
</dbReference>
<dbReference type="Gene3D" id="1.20.1640.10">
    <property type="entry name" value="Multidrug efflux transporter AcrB transmembrane domain"/>
    <property type="match status" value="2"/>
</dbReference>
<dbReference type="FunFam" id="1.20.1640.10:FF:000008">
    <property type="entry name" value="NPC intracellular cholesterol transporter 1"/>
    <property type="match status" value="1"/>
</dbReference>
<proteinExistence type="inferred from homology"/>
<dbReference type="GO" id="GO:0005886">
    <property type="term" value="C:plasma membrane"/>
    <property type="evidence" value="ECO:0007669"/>
    <property type="project" value="TreeGrafter"/>
</dbReference>
<feature type="region of interest" description="Disordered" evidence="16">
    <location>
        <begin position="178"/>
        <end position="207"/>
    </location>
</feature>
<reference evidence="20" key="1">
    <citation type="journal article" date="2023" name="Insect Mol. Biol.">
        <title>Genome sequencing provides insights into the evolution of gene families encoding plant cell wall-degrading enzymes in longhorned beetles.</title>
        <authorList>
            <person name="Shin N.R."/>
            <person name="Okamura Y."/>
            <person name="Kirsch R."/>
            <person name="Pauchet Y."/>
        </authorList>
    </citation>
    <scope>NUCLEOTIDE SEQUENCE</scope>
    <source>
        <strain evidence="20">RBIC_L_NR</strain>
    </source>
</reference>
<feature type="region of interest" description="Disordered" evidence="16">
    <location>
        <begin position="1289"/>
        <end position="1310"/>
    </location>
</feature>
<keyword evidence="12" id="KW-1207">Sterol metabolism</keyword>
<comment type="similarity">
    <text evidence="2">Belongs to the patched family.</text>
</comment>
<evidence type="ECO:0000256" key="16">
    <source>
        <dbReference type="SAM" id="MobiDB-lite"/>
    </source>
</evidence>
<keyword evidence="10 17" id="KW-0472">Membrane</keyword>
<dbReference type="InterPro" id="IPR032190">
    <property type="entry name" value="NPC1_N"/>
</dbReference>
<feature type="transmembrane region" description="Helical" evidence="17">
    <location>
        <begin position="692"/>
        <end position="713"/>
    </location>
</feature>
<protein>
    <recommendedName>
        <fullName evidence="19">SSD domain-containing protein</fullName>
    </recommendedName>
</protein>
<dbReference type="GO" id="GO:0030299">
    <property type="term" value="P:intestinal cholesterol absorption"/>
    <property type="evidence" value="ECO:0007669"/>
    <property type="project" value="TreeGrafter"/>
</dbReference>
<evidence type="ECO:0000256" key="1">
    <source>
        <dbReference type="ARBA" id="ARBA00004127"/>
    </source>
</evidence>
<keyword evidence="3" id="KW-0813">Transport</keyword>
<evidence type="ECO:0000256" key="14">
    <source>
        <dbReference type="ARBA" id="ARBA00023221"/>
    </source>
</evidence>
<keyword evidence="14" id="KW-0753">Steroid metabolism</keyword>
<feature type="chain" id="PRO_5043720610" description="SSD domain-containing protein" evidence="18">
    <location>
        <begin position="24"/>
        <end position="1310"/>
    </location>
</feature>
<evidence type="ECO:0000256" key="13">
    <source>
        <dbReference type="ARBA" id="ARBA00023180"/>
    </source>
</evidence>
<dbReference type="Pfam" id="PF22314">
    <property type="entry name" value="NPC1_MLD"/>
    <property type="match status" value="1"/>
</dbReference>
<evidence type="ECO:0000256" key="9">
    <source>
        <dbReference type="ARBA" id="ARBA00023098"/>
    </source>
</evidence>
<keyword evidence="7 17" id="KW-1133">Transmembrane helix</keyword>
<dbReference type="GO" id="GO:0012505">
    <property type="term" value="C:endomembrane system"/>
    <property type="evidence" value="ECO:0007669"/>
    <property type="project" value="UniProtKB-SubCell"/>
</dbReference>
<sequence>MFIVKGLYYYIWLLLISVINVDATCTFLHQCHQDAKGHYQNCIQEEGIEPEKLDRTHEKYEFARDKLKEYCSFYFEKESDDDPIPLCCDVDQAIAMAEGFENTVPFSRCPTCVNNLIPAYCIFACSPNQTSFVANYTTEKVLFGKERRISSLRNVYDFHDLKEAIQTSRKIVSVLRQPRKGDDVQKKRRLIETQGDQGTGPQTHQEEDPLKNFYLHPLKLDIIFILDYASSTTFNMYKSYMHKIYNSCKDVSLPSTGGSVLASACGNYGATWCTPERWFDYMNDPDQNPFAPFLVIYDAVEDSFGEAINYTTFECDTAWSKSFSEDVKTNSKKIGDRIHDTLEDIFTIIGKTMAEERIKVLIMCLIVSICLSCGSILLKVTTDPIEIWAAPNSQSRQEKDYFDKYFSPFYRTNQIFIKAVGIDSFNFSSTYGGNITFGPAFNKTFLTEVFKLQEQIQNITVESIDQSGKTVSKGLENICYAPMRTIFSGERTINECTVISLLGLFNNDGDYFNNNNYSRNLEIMISCLQAPYSITCLAPYGGPVIPGLAMAGASTENNYLDAVGVTLTFLASNEIDKEKLTDTLAWEKKFIEYLEKWDKEERPNFMDIAFSAERSITDEIDKLSQSELSTVVISYLVMFIYIAIALGRITTCKEILLETKILLGVGGIIIVMGSVGCSIGVCGYIGISTTLLTIEVIPFLVLAVGVDNIFIIVQTHQRKTINKNLTIAENIGETMGKVGPSMLLTSSSEIFCFAIATLSSMPAVHTFALYATIAVLFDFLFQITAFVALLSLDQQRYEHNKLDILCCIKLEKTEKIQTPGMLYTLWKNYYTPFVLTFVDSSVGTSIRYPVRCIILLIFTLTLCGSVMVIPSIELGLDQELSMPENSHVLKYFEYMKELLGVGPPVYWVTKGVIDYFDPEISKKICGGVDCLDNSISTQLFIASTQENITYIGAPANSWLDDLKDWSDTEKCCKYFKSNNSFCPHTYNTSTCDFCYYSLMEEKANFTRQQYYERFLPHFLNDNPDPVCAKAGHASYAGGVTYKSDDEGDTTILSSNIMSYHTVTKTSADFITALRYARHIARNLTRTLDIPGVEIFPYSVFYVFYEQYLTIWKDALESLGYSLILVLVITFILTGFNVFSSLVITATVTMIIVNMMGLMWLWDITLNAVSLVNLVMSVGIAVEFCGHIVHYFDYSQKDSALERAADALANMGISVISGITLTKFSGIIVLGFSNSQIFKIFYFRMYLGIVLIGALHGLVFLPVILSFLGQIKYPAKAKTLTSHQRGRRGVSIINNNYPNSHGTNAQRQPIE</sequence>
<feature type="transmembrane region" description="Helical" evidence="17">
    <location>
        <begin position="1167"/>
        <end position="1191"/>
    </location>
</feature>
<dbReference type="SUPFAM" id="SSF82866">
    <property type="entry name" value="Multidrug efflux transporter AcrB transmembrane domain"/>
    <property type="match status" value="2"/>
</dbReference>
<organism evidence="20 21">
    <name type="scientific">Rhamnusium bicolor</name>
    <dbReference type="NCBI Taxonomy" id="1586634"/>
    <lineage>
        <taxon>Eukaryota</taxon>
        <taxon>Metazoa</taxon>
        <taxon>Ecdysozoa</taxon>
        <taxon>Arthropoda</taxon>
        <taxon>Hexapoda</taxon>
        <taxon>Insecta</taxon>
        <taxon>Pterygota</taxon>
        <taxon>Neoptera</taxon>
        <taxon>Endopterygota</taxon>
        <taxon>Coleoptera</taxon>
        <taxon>Polyphaga</taxon>
        <taxon>Cucujiformia</taxon>
        <taxon>Chrysomeloidea</taxon>
        <taxon>Cerambycidae</taxon>
        <taxon>Lepturinae</taxon>
        <taxon>Rhagiini</taxon>
        <taxon>Rhamnusium</taxon>
    </lineage>
</organism>
<evidence type="ECO:0000259" key="19">
    <source>
        <dbReference type="PROSITE" id="PS50156"/>
    </source>
</evidence>
<evidence type="ECO:0000256" key="2">
    <source>
        <dbReference type="ARBA" id="ARBA00005585"/>
    </source>
</evidence>
<dbReference type="Proteomes" id="UP001162156">
    <property type="component" value="Unassembled WGS sequence"/>
</dbReference>
<evidence type="ECO:0000256" key="17">
    <source>
        <dbReference type="SAM" id="Phobius"/>
    </source>
</evidence>
<dbReference type="PANTHER" id="PTHR45727">
    <property type="entry name" value="NPC INTRACELLULAR CHOLESTEROL TRANSPORTER 1"/>
    <property type="match status" value="1"/>
</dbReference>
<feature type="transmembrane region" description="Helical" evidence="17">
    <location>
        <begin position="628"/>
        <end position="649"/>
    </location>
</feature>
<feature type="transmembrane region" description="Helical" evidence="17">
    <location>
        <begin position="1212"/>
        <end position="1232"/>
    </location>
</feature>
<keyword evidence="11" id="KW-1015">Disulfide bond</keyword>
<feature type="compositionally biased region" description="Polar residues" evidence="16">
    <location>
        <begin position="1291"/>
        <end position="1310"/>
    </location>
</feature>
<evidence type="ECO:0000256" key="12">
    <source>
        <dbReference type="ARBA" id="ARBA00023166"/>
    </source>
</evidence>
<evidence type="ECO:0000313" key="20">
    <source>
        <dbReference type="EMBL" id="KAJ8964878.1"/>
    </source>
</evidence>
<accession>A0AAV8ZJL3</accession>
<evidence type="ECO:0000256" key="4">
    <source>
        <dbReference type="ARBA" id="ARBA00022548"/>
    </source>
</evidence>
<evidence type="ECO:0000256" key="7">
    <source>
        <dbReference type="ARBA" id="ARBA00022989"/>
    </source>
</evidence>
<feature type="signal peptide" evidence="18">
    <location>
        <begin position="1"/>
        <end position="23"/>
    </location>
</feature>
<keyword evidence="5 17" id="KW-0812">Transmembrane</keyword>
<feature type="transmembrane region" description="Helical" evidence="17">
    <location>
        <begin position="1142"/>
        <end position="1161"/>
    </location>
</feature>
<dbReference type="EMBL" id="JANEYF010001305">
    <property type="protein sequence ID" value="KAJ8964878.1"/>
    <property type="molecule type" value="Genomic_DNA"/>
</dbReference>
<keyword evidence="9" id="KW-0443">Lipid metabolism</keyword>
<comment type="caution">
    <text evidence="20">The sequence shown here is derived from an EMBL/GenBank/DDBJ whole genome shotgun (WGS) entry which is preliminary data.</text>
</comment>
<feature type="transmembrane region" description="Helical" evidence="17">
    <location>
        <begin position="661"/>
        <end position="686"/>
    </location>
</feature>
<evidence type="ECO:0000256" key="3">
    <source>
        <dbReference type="ARBA" id="ARBA00022448"/>
    </source>
</evidence>
<evidence type="ECO:0000256" key="5">
    <source>
        <dbReference type="ARBA" id="ARBA00022692"/>
    </source>
</evidence>
<dbReference type="PROSITE" id="PS50156">
    <property type="entry name" value="SSD"/>
    <property type="match status" value="1"/>
</dbReference>
<evidence type="ECO:0000256" key="18">
    <source>
        <dbReference type="SAM" id="SignalP"/>
    </source>
</evidence>
<feature type="transmembrane region" description="Helical" evidence="17">
    <location>
        <begin position="853"/>
        <end position="872"/>
    </location>
</feature>
<evidence type="ECO:0000256" key="10">
    <source>
        <dbReference type="ARBA" id="ARBA00023136"/>
    </source>
</evidence>
<dbReference type="InterPro" id="IPR000731">
    <property type="entry name" value="SSD"/>
</dbReference>
<dbReference type="Pfam" id="PF12349">
    <property type="entry name" value="Sterol-sensing"/>
    <property type="match status" value="1"/>
</dbReference>
<feature type="transmembrane region" description="Helical" evidence="17">
    <location>
        <begin position="742"/>
        <end position="761"/>
    </location>
</feature>